<evidence type="ECO:0000256" key="3">
    <source>
        <dbReference type="ARBA" id="ARBA00006991"/>
    </source>
</evidence>
<dbReference type="InterPro" id="IPR001909">
    <property type="entry name" value="KRAB"/>
</dbReference>
<dbReference type="Proteomes" id="UP000515156">
    <property type="component" value="Chromosome 4"/>
</dbReference>
<dbReference type="FunFam" id="3.30.160.60:FF:000363">
    <property type="entry name" value="Zinc finger protein 239"/>
    <property type="match status" value="1"/>
</dbReference>
<dbReference type="GeneID" id="115468219"/>
<dbReference type="SUPFAM" id="SSF57667">
    <property type="entry name" value="beta-beta-alpha zinc fingers"/>
    <property type="match status" value="7"/>
</dbReference>
<keyword evidence="11" id="KW-0539">Nucleus</keyword>
<evidence type="ECO:0000256" key="9">
    <source>
        <dbReference type="ARBA" id="ARBA00023125"/>
    </source>
</evidence>
<evidence type="ECO:0000256" key="1">
    <source>
        <dbReference type="ARBA" id="ARBA00003767"/>
    </source>
</evidence>
<organism evidence="16 17">
    <name type="scientific">Microcaecilia unicolor</name>
    <dbReference type="NCBI Taxonomy" id="1415580"/>
    <lineage>
        <taxon>Eukaryota</taxon>
        <taxon>Metazoa</taxon>
        <taxon>Chordata</taxon>
        <taxon>Craniata</taxon>
        <taxon>Vertebrata</taxon>
        <taxon>Euteleostomi</taxon>
        <taxon>Amphibia</taxon>
        <taxon>Gymnophiona</taxon>
        <taxon>Siphonopidae</taxon>
        <taxon>Microcaecilia</taxon>
    </lineage>
</organism>
<evidence type="ECO:0000256" key="6">
    <source>
        <dbReference type="ARBA" id="ARBA00022771"/>
    </source>
</evidence>
<feature type="domain" description="KRAB" evidence="15">
    <location>
        <begin position="181"/>
        <end position="271"/>
    </location>
</feature>
<dbReference type="GO" id="GO:0042802">
    <property type="term" value="F:identical protein binding"/>
    <property type="evidence" value="ECO:0007669"/>
    <property type="project" value="UniProtKB-ARBA"/>
</dbReference>
<dbReference type="GO" id="GO:0006355">
    <property type="term" value="P:regulation of DNA-templated transcription"/>
    <property type="evidence" value="ECO:0007669"/>
    <property type="project" value="InterPro"/>
</dbReference>
<gene>
    <name evidence="17" type="primary">LOC115468219</name>
</gene>
<dbReference type="Gene3D" id="6.10.140.140">
    <property type="match status" value="2"/>
</dbReference>
<keyword evidence="4" id="KW-0479">Metal-binding</keyword>
<dbReference type="InterPro" id="IPR050331">
    <property type="entry name" value="Zinc_finger"/>
</dbReference>
<feature type="domain" description="C2H2-type" evidence="14">
    <location>
        <begin position="348"/>
        <end position="375"/>
    </location>
</feature>
<dbReference type="FunFam" id="3.30.160.60:FF:002343">
    <property type="entry name" value="Zinc finger protein 33A"/>
    <property type="match status" value="5"/>
</dbReference>
<dbReference type="InterPro" id="IPR013087">
    <property type="entry name" value="Znf_C2H2_type"/>
</dbReference>
<dbReference type="InterPro" id="IPR036236">
    <property type="entry name" value="Znf_C2H2_sf"/>
</dbReference>
<keyword evidence="9" id="KW-0238">DNA-binding</keyword>
<feature type="domain" description="C2H2-type" evidence="14">
    <location>
        <begin position="376"/>
        <end position="403"/>
    </location>
</feature>
<dbReference type="PANTHER" id="PTHR16515">
    <property type="entry name" value="PR DOMAIN ZINC FINGER PROTEIN"/>
    <property type="match status" value="1"/>
</dbReference>
<evidence type="ECO:0000256" key="4">
    <source>
        <dbReference type="ARBA" id="ARBA00022723"/>
    </source>
</evidence>
<keyword evidence="8" id="KW-0805">Transcription regulation</keyword>
<dbReference type="Pfam" id="PF00096">
    <property type="entry name" value="zf-C2H2"/>
    <property type="match status" value="8"/>
</dbReference>
<dbReference type="Gene3D" id="3.30.160.60">
    <property type="entry name" value="Classic Zinc Finger"/>
    <property type="match status" value="13"/>
</dbReference>
<evidence type="ECO:0000313" key="16">
    <source>
        <dbReference type="Proteomes" id="UP000515156"/>
    </source>
</evidence>
<comment type="subcellular location">
    <subcellularLocation>
        <location evidence="2">Nucleus</location>
    </subcellularLocation>
</comment>
<feature type="domain" description="C2H2-type" evidence="14">
    <location>
        <begin position="488"/>
        <end position="515"/>
    </location>
</feature>
<dbReference type="SMART" id="SM00355">
    <property type="entry name" value="ZnF_C2H2"/>
    <property type="match status" value="13"/>
</dbReference>
<dbReference type="InParanoid" id="A0A6P7XSX4"/>
<evidence type="ECO:0000256" key="7">
    <source>
        <dbReference type="ARBA" id="ARBA00022833"/>
    </source>
</evidence>
<keyword evidence="10" id="KW-0804">Transcription</keyword>
<dbReference type="GO" id="GO:0008270">
    <property type="term" value="F:zinc ion binding"/>
    <property type="evidence" value="ECO:0007669"/>
    <property type="project" value="UniProtKB-KW"/>
</dbReference>
<keyword evidence="6 12" id="KW-0863">Zinc-finger</keyword>
<dbReference type="FunFam" id="3.30.160.60:FF:000358">
    <property type="entry name" value="zinc finger protein 24"/>
    <property type="match status" value="2"/>
</dbReference>
<sequence length="726" mass="85416">MSALVPDQDLFKDVSAYFLEADWDILEERQKELYEKVIKEVHDILISRGYSIVNPDVMFKIQKEDKKYFTPHFEWEGKENPNDPMKNPPIITSVISLSVKQEEDLPLMDPPKSETSEQTQPPVTSSHNVKPDILIQFEQKGFRTEPQGSEDRGNLTTTGTCEELPEACDEATIKASNEALVTFKDVAAYFLEVDWDLLGDWQKELYKKVIKEIHAILLSRGYSIVNPDALFKDIPTKYDEFRNDSERMRMCDEQQKEEWKRKDSSRDSTDPSADCEGGRLDWNSIKGHTGVKSHLNVQNVINGLEPRQSMKGHTREEKPFKCSECDKCFSHKEHLHRHERIHTGEKPFKCSECDKYFRLKEHRNSHKRTHTGEKPFKCSECDKCFGTKAEVKRHERTHTGEKPFKCSECDKCFSHKEHLQRHERIHTGEKPFKCSECDKCFSCKEHLHRHEKIHIGEKRFKCSECGKCFIDIFQLKNHGRVHTGEKPFKCSECDKRLKSKGNLERHKKTHTGEKPFKCLECFKCFPSKGDVKRHKKTHTADKPFKCLQCFKCFKSKGEVKLHEKTHMEEKPFKCTECDKWFKRKGEVKLHEKTHMGEKPFKCSECDKCFRRQVEVKDHQRTHTGENPFKCLECDKWFRFKTSLNRHVMIHTGEKPFTCSECNKCFRTKVEMEEHIRSHTGEKPFKCSECIKYYRIRVAWDVTKRLIQERSHLNVQNVVNVSQPRHS</sequence>
<dbReference type="AlphaFoldDB" id="A0A6P7XSX4"/>
<accession>A0A6P7XSX4</accession>
<keyword evidence="16" id="KW-1185">Reference proteome</keyword>
<keyword evidence="7" id="KW-0862">Zinc</keyword>
<keyword evidence="5" id="KW-0677">Repeat</keyword>
<feature type="region of interest" description="Disordered" evidence="13">
    <location>
        <begin position="252"/>
        <end position="275"/>
    </location>
</feature>
<dbReference type="PROSITE" id="PS00028">
    <property type="entry name" value="ZINC_FINGER_C2H2_1"/>
    <property type="match status" value="13"/>
</dbReference>
<evidence type="ECO:0000259" key="15">
    <source>
        <dbReference type="PROSITE" id="PS50805"/>
    </source>
</evidence>
<comment type="function">
    <text evidence="1">May be involved in transcriptional regulation.</text>
</comment>
<feature type="domain" description="KRAB" evidence="15">
    <location>
        <begin position="9"/>
        <end position="80"/>
    </location>
</feature>
<dbReference type="SUPFAM" id="SSF109640">
    <property type="entry name" value="KRAB domain (Kruppel-associated box)"/>
    <property type="match status" value="2"/>
</dbReference>
<dbReference type="GO" id="GO:0005634">
    <property type="term" value="C:nucleus"/>
    <property type="evidence" value="ECO:0007669"/>
    <property type="project" value="UniProtKB-SubCell"/>
</dbReference>
<protein>
    <submittedName>
        <fullName evidence="17">Oocyte zinc finger protein XlCOF6-like</fullName>
    </submittedName>
</protein>
<dbReference type="PANTHER" id="PTHR16515:SF49">
    <property type="entry name" value="GASTRULA ZINC FINGER PROTEIN XLCGF49.1-LIKE-RELATED"/>
    <property type="match status" value="1"/>
</dbReference>
<proteinExistence type="inferred from homology"/>
<feature type="domain" description="C2H2-type" evidence="14">
    <location>
        <begin position="432"/>
        <end position="459"/>
    </location>
</feature>
<evidence type="ECO:0000256" key="5">
    <source>
        <dbReference type="ARBA" id="ARBA00022737"/>
    </source>
</evidence>
<dbReference type="SMART" id="SM00349">
    <property type="entry name" value="KRAB"/>
    <property type="match status" value="2"/>
</dbReference>
<feature type="domain" description="C2H2-type" evidence="14">
    <location>
        <begin position="572"/>
        <end position="599"/>
    </location>
</feature>
<dbReference type="InterPro" id="IPR036051">
    <property type="entry name" value="KRAB_dom_sf"/>
</dbReference>
<evidence type="ECO:0000256" key="12">
    <source>
        <dbReference type="PROSITE-ProRule" id="PRU00042"/>
    </source>
</evidence>
<feature type="compositionally biased region" description="Polar residues" evidence="13">
    <location>
        <begin position="116"/>
        <end position="127"/>
    </location>
</feature>
<feature type="domain" description="C2H2-type" evidence="14">
    <location>
        <begin position="404"/>
        <end position="431"/>
    </location>
</feature>
<dbReference type="PROSITE" id="PS50805">
    <property type="entry name" value="KRAB"/>
    <property type="match status" value="2"/>
</dbReference>
<dbReference type="CDD" id="cd07765">
    <property type="entry name" value="KRAB_A-box"/>
    <property type="match status" value="2"/>
</dbReference>
<dbReference type="RefSeq" id="XP_030055613.1">
    <property type="nucleotide sequence ID" value="XM_030199753.1"/>
</dbReference>
<feature type="domain" description="C2H2-type" evidence="14">
    <location>
        <begin position="516"/>
        <end position="543"/>
    </location>
</feature>
<reference evidence="17" key="1">
    <citation type="submission" date="2025-08" db="UniProtKB">
        <authorList>
            <consortium name="RefSeq"/>
        </authorList>
    </citation>
    <scope>IDENTIFICATION</scope>
</reference>
<dbReference type="GO" id="GO:0003677">
    <property type="term" value="F:DNA binding"/>
    <property type="evidence" value="ECO:0007669"/>
    <property type="project" value="UniProtKB-KW"/>
</dbReference>
<comment type="similarity">
    <text evidence="3">Belongs to the krueppel C2H2-type zinc-finger protein family.</text>
</comment>
<evidence type="ECO:0000256" key="2">
    <source>
        <dbReference type="ARBA" id="ARBA00004123"/>
    </source>
</evidence>
<feature type="domain" description="C2H2-type" evidence="14">
    <location>
        <begin position="600"/>
        <end position="627"/>
    </location>
</feature>
<name>A0A6P7XSX4_9AMPH</name>
<evidence type="ECO:0000256" key="8">
    <source>
        <dbReference type="ARBA" id="ARBA00023015"/>
    </source>
</evidence>
<feature type="domain" description="C2H2-type" evidence="14">
    <location>
        <begin position="320"/>
        <end position="347"/>
    </location>
</feature>
<feature type="compositionally biased region" description="Basic and acidic residues" evidence="13">
    <location>
        <begin position="252"/>
        <end position="269"/>
    </location>
</feature>
<feature type="domain" description="C2H2-type" evidence="14">
    <location>
        <begin position="460"/>
        <end position="487"/>
    </location>
</feature>
<dbReference type="PROSITE" id="PS50157">
    <property type="entry name" value="ZINC_FINGER_C2H2_2"/>
    <property type="match status" value="13"/>
</dbReference>
<feature type="domain" description="C2H2-type" evidence="14">
    <location>
        <begin position="544"/>
        <end position="571"/>
    </location>
</feature>
<evidence type="ECO:0000259" key="14">
    <source>
        <dbReference type="PROSITE" id="PS50157"/>
    </source>
</evidence>
<evidence type="ECO:0000256" key="10">
    <source>
        <dbReference type="ARBA" id="ARBA00023163"/>
    </source>
</evidence>
<dbReference type="OrthoDB" id="654211at2759"/>
<evidence type="ECO:0000313" key="17">
    <source>
        <dbReference type="RefSeq" id="XP_030055613.1"/>
    </source>
</evidence>
<dbReference type="Pfam" id="PF01352">
    <property type="entry name" value="KRAB"/>
    <property type="match status" value="2"/>
</dbReference>
<evidence type="ECO:0000256" key="13">
    <source>
        <dbReference type="SAM" id="MobiDB-lite"/>
    </source>
</evidence>
<feature type="domain" description="C2H2-type" evidence="14">
    <location>
        <begin position="656"/>
        <end position="683"/>
    </location>
</feature>
<dbReference type="FunFam" id="3.30.160.60:FF:000624">
    <property type="entry name" value="zinc finger protein 697"/>
    <property type="match status" value="2"/>
</dbReference>
<dbReference type="FunFam" id="3.30.160.60:FF:000739">
    <property type="entry name" value="Zgc:171418 protein"/>
    <property type="match status" value="1"/>
</dbReference>
<dbReference type="FunFam" id="3.30.160.60:FF:000508">
    <property type="entry name" value="Myeloid zinc finger 1"/>
    <property type="match status" value="1"/>
</dbReference>
<feature type="domain" description="C2H2-type" evidence="14">
    <location>
        <begin position="628"/>
        <end position="655"/>
    </location>
</feature>
<evidence type="ECO:0000256" key="11">
    <source>
        <dbReference type="ARBA" id="ARBA00023242"/>
    </source>
</evidence>
<feature type="region of interest" description="Disordered" evidence="13">
    <location>
        <begin position="105"/>
        <end position="127"/>
    </location>
</feature>
<dbReference type="KEGG" id="muo:115468219"/>